<dbReference type="Proteomes" id="UP000236291">
    <property type="component" value="Unassembled WGS sequence"/>
</dbReference>
<evidence type="ECO:0000313" key="2">
    <source>
        <dbReference type="EMBL" id="PNX91386.1"/>
    </source>
</evidence>
<feature type="domain" description="Mon2/Sec7/BIG1-like HUS" evidence="1">
    <location>
        <begin position="2"/>
        <end position="97"/>
    </location>
</feature>
<feature type="non-terminal residue" evidence="2">
    <location>
        <position position="1"/>
    </location>
</feature>
<dbReference type="AlphaFoldDB" id="A0A2K3MKT6"/>
<sequence>ALRRQICSILMTSLRTNAEVEGEAGEPSFRRLVLRSVAHIIRLYSSSLITECEVFLSMLLKATFLDLPLWHRILVLEILRGFCVEARTLRILFQHFDILHVE</sequence>
<evidence type="ECO:0000259" key="1">
    <source>
        <dbReference type="Pfam" id="PF12783"/>
    </source>
</evidence>
<dbReference type="Pfam" id="PF12783">
    <property type="entry name" value="Sec7-like_HUS"/>
    <property type="match status" value="1"/>
</dbReference>
<reference evidence="2 3" key="2">
    <citation type="journal article" date="2017" name="Front. Plant Sci.">
        <title>Gene Classification and Mining of Molecular Markers Useful in Red Clover (Trifolium pratense) Breeding.</title>
        <authorList>
            <person name="Istvanek J."/>
            <person name="Dluhosova J."/>
            <person name="Dluhos P."/>
            <person name="Patkova L."/>
            <person name="Nedelnik J."/>
            <person name="Repkova J."/>
        </authorList>
    </citation>
    <scope>NUCLEOTIDE SEQUENCE [LARGE SCALE GENOMIC DNA]</scope>
    <source>
        <strain evidence="3">cv. Tatra</strain>
        <tissue evidence="2">Young leaves</tissue>
    </source>
</reference>
<comment type="caution">
    <text evidence="2">The sequence shown here is derived from an EMBL/GenBank/DDBJ whole genome shotgun (WGS) entry which is preliminary data.</text>
</comment>
<dbReference type="EMBL" id="ASHM01066058">
    <property type="protein sequence ID" value="PNX91386.1"/>
    <property type="molecule type" value="Genomic_DNA"/>
</dbReference>
<gene>
    <name evidence="2" type="ORF">L195_g047517</name>
</gene>
<evidence type="ECO:0000313" key="3">
    <source>
        <dbReference type="Proteomes" id="UP000236291"/>
    </source>
</evidence>
<name>A0A2K3MKT6_TRIPR</name>
<organism evidence="2 3">
    <name type="scientific">Trifolium pratense</name>
    <name type="common">Red clover</name>
    <dbReference type="NCBI Taxonomy" id="57577"/>
    <lineage>
        <taxon>Eukaryota</taxon>
        <taxon>Viridiplantae</taxon>
        <taxon>Streptophyta</taxon>
        <taxon>Embryophyta</taxon>
        <taxon>Tracheophyta</taxon>
        <taxon>Spermatophyta</taxon>
        <taxon>Magnoliopsida</taxon>
        <taxon>eudicotyledons</taxon>
        <taxon>Gunneridae</taxon>
        <taxon>Pentapetalae</taxon>
        <taxon>rosids</taxon>
        <taxon>fabids</taxon>
        <taxon>Fabales</taxon>
        <taxon>Fabaceae</taxon>
        <taxon>Papilionoideae</taxon>
        <taxon>50 kb inversion clade</taxon>
        <taxon>NPAAA clade</taxon>
        <taxon>Hologalegina</taxon>
        <taxon>IRL clade</taxon>
        <taxon>Trifolieae</taxon>
        <taxon>Trifolium</taxon>
    </lineage>
</organism>
<reference evidence="2 3" key="1">
    <citation type="journal article" date="2014" name="Am. J. Bot.">
        <title>Genome assembly and annotation for red clover (Trifolium pratense; Fabaceae).</title>
        <authorList>
            <person name="Istvanek J."/>
            <person name="Jaros M."/>
            <person name="Krenek A."/>
            <person name="Repkova J."/>
        </authorList>
    </citation>
    <scope>NUCLEOTIDE SEQUENCE [LARGE SCALE GENOMIC DNA]</scope>
    <source>
        <strain evidence="3">cv. Tatra</strain>
        <tissue evidence="2">Young leaves</tissue>
    </source>
</reference>
<protein>
    <submittedName>
        <fullName evidence="2">Protein MON2</fullName>
    </submittedName>
</protein>
<proteinExistence type="predicted"/>
<accession>A0A2K3MKT6</accession>
<dbReference type="ExpressionAtlas" id="A0A2K3MKT6">
    <property type="expression patterns" value="baseline"/>
</dbReference>
<dbReference type="STRING" id="57577.A0A2K3MKT6"/>
<dbReference type="InterPro" id="IPR032691">
    <property type="entry name" value="Mon2/Sec7/BIG1-like_HUS"/>
</dbReference>